<evidence type="ECO:0000313" key="2">
    <source>
        <dbReference type="EMBL" id="MEX1666612.1"/>
    </source>
</evidence>
<dbReference type="RefSeq" id="WP_368376686.1">
    <property type="nucleotide sequence ID" value="NZ_JBFRYB010000001.1"/>
</dbReference>
<evidence type="ECO:0000259" key="1">
    <source>
        <dbReference type="Pfam" id="PF12697"/>
    </source>
</evidence>
<comment type="caution">
    <text evidence="2">The sequence shown here is derived from an EMBL/GenBank/DDBJ whole genome shotgun (WGS) entry which is preliminary data.</text>
</comment>
<dbReference type="Proteomes" id="UP001557484">
    <property type="component" value="Unassembled WGS sequence"/>
</dbReference>
<dbReference type="Gene3D" id="3.40.50.1820">
    <property type="entry name" value="alpha/beta hydrolase"/>
    <property type="match status" value="1"/>
</dbReference>
<keyword evidence="3" id="KW-1185">Reference proteome</keyword>
<gene>
    <name evidence="2" type="ORF">AB4875_14045</name>
</gene>
<evidence type="ECO:0000313" key="3">
    <source>
        <dbReference type="Proteomes" id="UP001557484"/>
    </source>
</evidence>
<dbReference type="Pfam" id="PF12697">
    <property type="entry name" value="Abhydrolase_6"/>
    <property type="match status" value="1"/>
</dbReference>
<sequence length="335" mass="37454">MSTLLWSLIGIALFVHLARSLLAIKSWSAPTAEFFSGELLTLGDNLVCIPERDIDSQLSEGSPTVICFPGLLEDMRYFLKVHRETPARLIIINNANYQNPFGARPSPEPVWWQINPHKAGTIAHDAFCMVKVVEHFAKDSAVYLHGHSRGGAVVLEAGRQQPDLFRVATAVLEAAVVPQGRLANNAERFLQPVGLYLLPFVFTVLRLLPEEKRRRALMIRKPTAYKNKLVAAFPYTPKQYATVVLQVADIIQWQLKSDASYYEHFAAVCLIAGERDQVLWRKAMLASARQSAKAQVIETRGTDHFPSLEKPEQVSALFAKQLAHCHSMAAEELTE</sequence>
<accession>A0ABV3TZL9</accession>
<reference evidence="2 3" key="1">
    <citation type="journal article" date="2011" name="Int. J. Syst. Evol. Microbiol.">
        <title>Zhongshania antarctica gen. nov., sp. nov. and Zhongshania guokunii sp. nov., gammaproteobacteria respectively isolated from coastal attached (fast) ice and surface seawater of the Antarctic.</title>
        <authorList>
            <person name="Li H.J."/>
            <person name="Zhang X.Y."/>
            <person name="Chen C.X."/>
            <person name="Zhang Y.J."/>
            <person name="Gao Z.M."/>
            <person name="Yu Y."/>
            <person name="Chen X.L."/>
            <person name="Chen B."/>
            <person name="Zhang Y.Z."/>
        </authorList>
    </citation>
    <scope>NUCLEOTIDE SEQUENCE [LARGE SCALE GENOMIC DNA]</scope>
    <source>
        <strain evidence="2 3">R06B22</strain>
    </source>
</reference>
<feature type="domain" description="AB hydrolase-1" evidence="1">
    <location>
        <begin position="125"/>
        <end position="316"/>
    </location>
</feature>
<protein>
    <submittedName>
        <fullName evidence="2">Alpha/beta fold hydrolase</fullName>
    </submittedName>
</protein>
<name>A0ABV3TZL9_9GAMM</name>
<dbReference type="InterPro" id="IPR029058">
    <property type="entry name" value="AB_hydrolase_fold"/>
</dbReference>
<organism evidence="2 3">
    <name type="scientific">Zhongshania arctica</name>
    <dbReference type="NCBI Taxonomy" id="3238302"/>
    <lineage>
        <taxon>Bacteria</taxon>
        <taxon>Pseudomonadati</taxon>
        <taxon>Pseudomonadota</taxon>
        <taxon>Gammaproteobacteria</taxon>
        <taxon>Cellvibrionales</taxon>
        <taxon>Spongiibacteraceae</taxon>
        <taxon>Zhongshania</taxon>
    </lineage>
</organism>
<dbReference type="GO" id="GO:0016787">
    <property type="term" value="F:hydrolase activity"/>
    <property type="evidence" value="ECO:0007669"/>
    <property type="project" value="UniProtKB-KW"/>
</dbReference>
<dbReference type="SUPFAM" id="SSF53474">
    <property type="entry name" value="alpha/beta-Hydrolases"/>
    <property type="match status" value="1"/>
</dbReference>
<keyword evidence="2" id="KW-0378">Hydrolase</keyword>
<proteinExistence type="predicted"/>
<dbReference type="InterPro" id="IPR000073">
    <property type="entry name" value="AB_hydrolase_1"/>
</dbReference>
<dbReference type="EMBL" id="JBFRYB010000001">
    <property type="protein sequence ID" value="MEX1666612.1"/>
    <property type="molecule type" value="Genomic_DNA"/>
</dbReference>